<dbReference type="GO" id="GO:0050660">
    <property type="term" value="F:flavin adenine dinucleotide binding"/>
    <property type="evidence" value="ECO:0007669"/>
    <property type="project" value="InterPro"/>
</dbReference>
<dbReference type="InterPro" id="IPR050346">
    <property type="entry name" value="FMO-like"/>
</dbReference>
<dbReference type="SUPFAM" id="SSF51905">
    <property type="entry name" value="FAD/NAD(P)-binding domain"/>
    <property type="match status" value="1"/>
</dbReference>
<dbReference type="Pfam" id="PF13450">
    <property type="entry name" value="NAD_binding_8"/>
    <property type="match status" value="1"/>
</dbReference>
<comment type="caution">
    <text evidence="5">The sequence shown here is derived from an EMBL/GenBank/DDBJ whole genome shotgun (WGS) entry which is preliminary data.</text>
</comment>
<keyword evidence="3" id="KW-0274">FAD</keyword>
<keyword evidence="2" id="KW-0285">Flavoprotein</keyword>
<keyword evidence="6" id="KW-1185">Reference proteome</keyword>
<dbReference type="EMBL" id="JARJCM010000025">
    <property type="protein sequence ID" value="KAJ7039839.1"/>
    <property type="molecule type" value="Genomic_DNA"/>
</dbReference>
<dbReference type="GO" id="GO:0050661">
    <property type="term" value="F:NADP binding"/>
    <property type="evidence" value="ECO:0007669"/>
    <property type="project" value="InterPro"/>
</dbReference>
<evidence type="ECO:0000256" key="1">
    <source>
        <dbReference type="ARBA" id="ARBA00009183"/>
    </source>
</evidence>
<protein>
    <submittedName>
        <fullName evidence="5">FAD/NAD-P-binding domain-containing protein</fullName>
    </submittedName>
</protein>
<dbReference type="PRINTS" id="PR00419">
    <property type="entry name" value="ADXRDTASE"/>
</dbReference>
<evidence type="ECO:0000313" key="5">
    <source>
        <dbReference type="EMBL" id="KAJ7039839.1"/>
    </source>
</evidence>
<organism evidence="5 6">
    <name type="scientific">Mycena alexandri</name>
    <dbReference type="NCBI Taxonomy" id="1745969"/>
    <lineage>
        <taxon>Eukaryota</taxon>
        <taxon>Fungi</taxon>
        <taxon>Dikarya</taxon>
        <taxon>Basidiomycota</taxon>
        <taxon>Agaricomycotina</taxon>
        <taxon>Agaricomycetes</taxon>
        <taxon>Agaricomycetidae</taxon>
        <taxon>Agaricales</taxon>
        <taxon>Marasmiineae</taxon>
        <taxon>Mycenaceae</taxon>
        <taxon>Mycena</taxon>
    </lineage>
</organism>
<evidence type="ECO:0000256" key="2">
    <source>
        <dbReference type="ARBA" id="ARBA00022630"/>
    </source>
</evidence>
<proteinExistence type="inferred from homology"/>
<dbReference type="GO" id="GO:0004499">
    <property type="term" value="F:N,N-dimethylaniline monooxygenase activity"/>
    <property type="evidence" value="ECO:0007669"/>
    <property type="project" value="InterPro"/>
</dbReference>
<accession>A0AAD6T5Q3</accession>
<comment type="similarity">
    <text evidence="1">Belongs to the FMO family.</text>
</comment>
<evidence type="ECO:0000256" key="3">
    <source>
        <dbReference type="ARBA" id="ARBA00022827"/>
    </source>
</evidence>
<keyword evidence="4" id="KW-0560">Oxidoreductase</keyword>
<dbReference type="Gene3D" id="3.50.50.60">
    <property type="entry name" value="FAD/NAD(P)-binding domain"/>
    <property type="match status" value="2"/>
</dbReference>
<sequence>MGWPSIFHRPTPVYSLKMLFLDPRLLLVLTGIVPVLGRQAVFDSSERQWTTFPRPITRVAVIGAGPSGLQAAAQLLAENLTVRLFERSPQPGGTWHYTENTPVRELYPGTIFNKTKGTPNVLPATTYYAEGEDGISLDDRWKEHWQPSPAWYDLHTNSPSINTDLPGVKYPANAPWAISVHDVQRHVRAYASLHGINSNDGPSLPSSERVASYSTRVEKLEKCNSTATWTLTLRHMEWLPESNRIKVRFWTETFDAVVVATGLFTTPNVPTIKGIEGWSRAMEDGAFSMHHSQSYRHPERYAGKTVLLIGSSISATQIGRSIFPLAHRVFASVRESKRHDRLKEVVKFADQIEVVPEISFFEPLNENTIGIQAGRIHLCNGTTLQGIDMIILATGYRANNFHPDVNPLTQDNLHWTGHYIKDPTLAYSLVRPWSHGRYQAAGFAKVWTGKARLPNQHQMWKEYKDYDFGSPLDVFPQEALIRKYVAWLNAEALELGGQFVEPPPIEARETYAYFQNNLFKKEFVNHDNYTRFDNLPSNEWPSRVETLSW</sequence>
<gene>
    <name evidence="5" type="ORF">C8F04DRAFT_280711</name>
</gene>
<dbReference type="Pfam" id="PF00743">
    <property type="entry name" value="FMO-like"/>
    <property type="match status" value="1"/>
</dbReference>
<name>A0AAD6T5Q3_9AGAR</name>
<evidence type="ECO:0000256" key="4">
    <source>
        <dbReference type="ARBA" id="ARBA00023002"/>
    </source>
</evidence>
<dbReference type="AlphaFoldDB" id="A0AAD6T5Q3"/>
<dbReference type="PANTHER" id="PTHR23023">
    <property type="entry name" value="DIMETHYLANILINE MONOOXYGENASE"/>
    <property type="match status" value="1"/>
</dbReference>
<reference evidence="5" key="1">
    <citation type="submission" date="2023-03" db="EMBL/GenBank/DDBJ databases">
        <title>Massive genome expansion in bonnet fungi (Mycena s.s.) driven by repeated elements and novel gene families across ecological guilds.</title>
        <authorList>
            <consortium name="Lawrence Berkeley National Laboratory"/>
            <person name="Harder C.B."/>
            <person name="Miyauchi S."/>
            <person name="Viragh M."/>
            <person name="Kuo A."/>
            <person name="Thoen E."/>
            <person name="Andreopoulos B."/>
            <person name="Lu D."/>
            <person name="Skrede I."/>
            <person name="Drula E."/>
            <person name="Henrissat B."/>
            <person name="Morin E."/>
            <person name="Kohler A."/>
            <person name="Barry K."/>
            <person name="LaButti K."/>
            <person name="Morin E."/>
            <person name="Salamov A."/>
            <person name="Lipzen A."/>
            <person name="Mereny Z."/>
            <person name="Hegedus B."/>
            <person name="Baldrian P."/>
            <person name="Stursova M."/>
            <person name="Weitz H."/>
            <person name="Taylor A."/>
            <person name="Grigoriev I.V."/>
            <person name="Nagy L.G."/>
            <person name="Martin F."/>
            <person name="Kauserud H."/>
        </authorList>
    </citation>
    <scope>NUCLEOTIDE SEQUENCE</scope>
    <source>
        <strain evidence="5">CBHHK200</strain>
    </source>
</reference>
<dbReference type="Proteomes" id="UP001218188">
    <property type="component" value="Unassembled WGS sequence"/>
</dbReference>
<dbReference type="InterPro" id="IPR020946">
    <property type="entry name" value="Flavin_mOase-like"/>
</dbReference>
<dbReference type="InterPro" id="IPR036188">
    <property type="entry name" value="FAD/NAD-bd_sf"/>
</dbReference>
<evidence type="ECO:0000313" key="6">
    <source>
        <dbReference type="Proteomes" id="UP001218188"/>
    </source>
</evidence>